<comment type="caution">
    <text evidence="3">The sequence shown here is derived from an EMBL/GenBank/DDBJ whole genome shotgun (WGS) entry which is preliminary data.</text>
</comment>
<evidence type="ECO:0000313" key="4">
    <source>
        <dbReference type="Proteomes" id="UP001208656"/>
    </source>
</evidence>
<dbReference type="RefSeq" id="WP_173658938.1">
    <property type="nucleotide sequence ID" value="NZ_JAOUSE010000019.1"/>
</dbReference>
<evidence type="ECO:0000256" key="2">
    <source>
        <dbReference type="SAM" id="Phobius"/>
    </source>
</evidence>
<dbReference type="PANTHER" id="PTHR35792">
    <property type="entry name" value="GENERAL STRESS PROTEIN"/>
    <property type="match status" value="1"/>
</dbReference>
<keyword evidence="2" id="KW-0812">Transmembrane</keyword>
<gene>
    <name evidence="3" type="ORF">OEV82_07820</name>
</gene>
<feature type="transmembrane region" description="Helical" evidence="2">
    <location>
        <begin position="12"/>
        <end position="34"/>
    </location>
</feature>
<reference evidence="3 4" key="1">
    <citation type="submission" date="2022-10" db="EMBL/GenBank/DDBJ databases">
        <title>Description of Fervidibacillus gen. nov. in the family Fervidibacillaceae fam. nov. with two species, Fervidibacillus albus sp. nov., and Fervidibacillus halotolerans sp. nov., isolated from tidal flat sediments.</title>
        <authorList>
            <person name="Kwon K.K."/>
            <person name="Yang S.-H."/>
        </authorList>
    </citation>
    <scope>NUCLEOTIDE SEQUENCE [LARGE SCALE GENOMIC DNA]</scope>
    <source>
        <strain evidence="3 4">DSM 23332</strain>
    </source>
</reference>
<accession>A0ABT2WHD5</accession>
<keyword evidence="1" id="KW-0175">Coiled coil</keyword>
<keyword evidence="2" id="KW-0472">Membrane</keyword>
<sequence length="133" mass="14896">MEENVKNESHAFRNFVTGVVIGSVVGSITALLLAPKSGKELRKDLESQASIILDKTGEVRNTLVERSEHWKEQANDAAIKLSEAVKSQTKEIVDKVQQVKREHMDSPEKVLEEAKERIAMLSKEIDELQASKK</sequence>
<feature type="coiled-coil region" evidence="1">
    <location>
        <begin position="71"/>
        <end position="131"/>
    </location>
</feature>
<organism evidence="3 4">
    <name type="scientific">Pallidibacillus thermolactis</name>
    <dbReference type="NCBI Taxonomy" id="251051"/>
    <lineage>
        <taxon>Bacteria</taxon>
        <taxon>Bacillati</taxon>
        <taxon>Bacillota</taxon>
        <taxon>Bacilli</taxon>
        <taxon>Bacillales</taxon>
        <taxon>Bacillaceae</taxon>
        <taxon>Pallidibacillus</taxon>
    </lineage>
</organism>
<evidence type="ECO:0000256" key="1">
    <source>
        <dbReference type="SAM" id="Coils"/>
    </source>
</evidence>
<dbReference type="InterPro" id="IPR052928">
    <property type="entry name" value="Desiccation-related_membrane"/>
</dbReference>
<protein>
    <submittedName>
        <fullName evidence="3">YtxH domain-containing protein</fullName>
    </submittedName>
</protein>
<dbReference type="PANTHER" id="PTHR35792:SF1">
    <property type="entry name" value="SLL0268 PROTEIN"/>
    <property type="match status" value="1"/>
</dbReference>
<keyword evidence="4" id="KW-1185">Reference proteome</keyword>
<dbReference type="Proteomes" id="UP001208656">
    <property type="component" value="Unassembled WGS sequence"/>
</dbReference>
<proteinExistence type="predicted"/>
<dbReference type="Pfam" id="PF12732">
    <property type="entry name" value="YtxH"/>
    <property type="match status" value="1"/>
</dbReference>
<dbReference type="InterPro" id="IPR024623">
    <property type="entry name" value="YtxH"/>
</dbReference>
<dbReference type="EMBL" id="JAOUSE010000019">
    <property type="protein sequence ID" value="MCU9594361.1"/>
    <property type="molecule type" value="Genomic_DNA"/>
</dbReference>
<keyword evidence="2" id="KW-1133">Transmembrane helix</keyword>
<name>A0ABT2WHD5_9BACI</name>
<evidence type="ECO:0000313" key="3">
    <source>
        <dbReference type="EMBL" id="MCU9594361.1"/>
    </source>
</evidence>